<sequence length="88" mass="10161">MITQEERSAIINSLGSKHIKKIQEYLKKSNISTSQGRPYSKATISYILSGERENEVIENAIFAFAHQKVIEKEKQQELRELLIAKQKK</sequence>
<evidence type="ECO:0000313" key="2">
    <source>
        <dbReference type="Proteomes" id="UP000324376"/>
    </source>
</evidence>
<name>A0A5S5C646_9FLAO</name>
<dbReference type="AlphaFoldDB" id="A0A5S5C646"/>
<proteinExistence type="predicted"/>
<comment type="caution">
    <text evidence="1">The sequence shown here is derived from an EMBL/GenBank/DDBJ whole genome shotgun (WGS) entry which is preliminary data.</text>
</comment>
<evidence type="ECO:0000313" key="1">
    <source>
        <dbReference type="EMBL" id="TYP73443.1"/>
    </source>
</evidence>
<dbReference type="EMBL" id="VNHU01000005">
    <property type="protein sequence ID" value="TYP73443.1"/>
    <property type="molecule type" value="Genomic_DNA"/>
</dbReference>
<dbReference type="Proteomes" id="UP000324376">
    <property type="component" value="Unassembled WGS sequence"/>
</dbReference>
<dbReference type="OrthoDB" id="1164873at2"/>
<gene>
    <name evidence="1" type="ORF">BD809_10530</name>
</gene>
<protein>
    <recommendedName>
        <fullName evidence="3">Recombinase</fullName>
    </recommendedName>
</protein>
<organism evidence="1 2">
    <name type="scientific">Aquimarina intermedia</name>
    <dbReference type="NCBI Taxonomy" id="350814"/>
    <lineage>
        <taxon>Bacteria</taxon>
        <taxon>Pseudomonadati</taxon>
        <taxon>Bacteroidota</taxon>
        <taxon>Flavobacteriia</taxon>
        <taxon>Flavobacteriales</taxon>
        <taxon>Flavobacteriaceae</taxon>
        <taxon>Aquimarina</taxon>
    </lineage>
</organism>
<dbReference type="RefSeq" id="WP_148782558.1">
    <property type="nucleotide sequence ID" value="NZ_VNHU01000005.1"/>
</dbReference>
<accession>A0A5S5C646</accession>
<evidence type="ECO:0008006" key="3">
    <source>
        <dbReference type="Google" id="ProtNLM"/>
    </source>
</evidence>
<reference evidence="1 2" key="1">
    <citation type="submission" date="2019-07" db="EMBL/GenBank/DDBJ databases">
        <title>Genomic Encyclopedia of Archaeal and Bacterial Type Strains, Phase II (KMG-II): from individual species to whole genera.</title>
        <authorList>
            <person name="Goeker M."/>
        </authorList>
    </citation>
    <scope>NUCLEOTIDE SEQUENCE [LARGE SCALE GENOMIC DNA]</scope>
    <source>
        <strain evidence="1 2">DSM 17527</strain>
    </source>
</reference>
<keyword evidence="2" id="KW-1185">Reference proteome</keyword>